<evidence type="ECO:0000256" key="2">
    <source>
        <dbReference type="SAM" id="Phobius"/>
    </source>
</evidence>
<evidence type="ECO:0000313" key="4">
    <source>
        <dbReference type="EMBL" id="GAA1216346.1"/>
    </source>
</evidence>
<dbReference type="Gene3D" id="2.180.10.10">
    <property type="entry name" value="RHS repeat-associated core"/>
    <property type="match status" value="2"/>
</dbReference>
<proteinExistence type="predicted"/>
<dbReference type="NCBIfam" id="TIGR01643">
    <property type="entry name" value="YD_repeat_2x"/>
    <property type="match status" value="1"/>
</dbReference>
<protein>
    <recommendedName>
        <fullName evidence="3">PA14 domain-containing protein</fullName>
    </recommendedName>
</protein>
<comment type="caution">
    <text evidence="4">The sequence shown here is derived from an EMBL/GenBank/DDBJ whole genome shotgun (WGS) entry which is preliminary data.</text>
</comment>
<sequence length="2286" mass="238917">MLISTRWSLPLFFAVVVSLVLVATLIQPVESLAAAPLDLGESVGQLPALESPELQPDASAFPAGRFDEASTGPLNEAVGKGRSESPQKPTEVDLSKFDPETARVTSQSEFATNYRLDDGTNVSELSLVPLNVRTRDGNWTEVSTEVTSWNEGRWGAEGHPLKPTFGTEADDPSLLEVSRDGYDVSFALGGSADSPLYRPIANRRVADVNSVQYRDVFDDVDLRYDVAAGSVKETLVLKDVPAKGESSWAWLVSAPGLTLEVNEFREVVFLDKAGVTKFHIPAPIAWDSSGIEEVREPSLINLDTTLTRVGDKWRLQLSADREWLTSPDREYPVMVDPTMSVGDSYIHAYKSDGTIRTDAVQVGNSMSAGNTMWRTGAKYVYTSLAGKQVLAATFAGAYDGYGTTSTRTQRVSQNQCWGYSCSGSTLGTFSLSSGSGSTSATALAQLYSNLVNAGSLQASLNIRGDESATYTYKQLNTSLAIAWKDYPSVSAFVAPSPANAAVGAPVMPTFKVTGTGSGLAYQYKVGTTSNVDTSAIYTSPWSTTAEHQVPPQDQLDAGTKYYWKAYVKDGYNGHLGTSTIRGSSTRSFTTNSPAPTPDRASASPVDDAVLVSLTPTLSTSTVVDAEGAPVEYQFRIATGTDGKSGAIISSGWSPTPSWTVPAGTLQDGGTYTWVALTSDGTDIDLDGGWVNSFKVDQRIGSAGPAPTDAAGPVSVNLANGNVSLGFTSPMVSTVGGPMGMSFAYNSLRSPASKKGLIGSYFNAKASPTSTPVFDFDDKQPVLVRTDSAVSFDWAAESPAPAVPNDNFLARWTGYITPPTGGTGSYEFVVVGDDGVKLRIADAQVLSAWTDGLATTTSSAVSLTAGVPARFQLDYYEKVSNASVQLLVKFNGAAAIPVPPDWFTTEIPVLPFGWNGSAPVNGNSGVYASATVTESSVTLTDISGSVHIYAKKSAGGYTTPKGEYGVLSVDGKGLVTLTEDDGTVYAFTAQGKVGSVTSPADSQKPATPVVHYREGTGQIDRISDPLSEVLPATSPPTFSREVRFAYAGDVVGDVGLGITDSTDLSGNACSFDAALGYAAPPANMLCRIIYPGHVEGSDDTTRLFYNSNGQVAAILDPGNELSSFGYDAEGRMSVIRDSLANDWLAATSTAPAAESTVEIVYDADGKATSVTLPAPDGTTTAERPKKTFTYDGNSTYVDVDGLTLPPGAHAKTVTFDSAWRQLTVTSAMGLTASQVWNTDDMILSATDATGLMTTTIYDGEDRATDSYGPAPVSCFGADRRPLPSCAIEPAHTETAFDDLLEGLHVAFYSNPILSGAPKTFNFGLEGSGGALVKDWGATAPAGMGVTDNWSLRATGLITFPDAGVYNFRTVADDATQLWIDDILVIGDWAGSGSHTSAERDIPAVTAGQTQSIRLAYADRTGEAELDLQWKVPGSAVWATVPGSAFSPDYGLANRTTVHDSAPASSGLSDAQVPDIVTSLQYEHPWLGAATSTTLDPDGLALTTKESYEAPGASGYLRRLTRHLPSAVAAAGASAPAASEGNSSVYYGDTETLAEAGFAAEVCGVPLSTPQHGFMNSSTGASPAVGSAVVTEFVYDLWGRTVGTKRSGDTSWSCNYFDDRGRATSSVLSAFGSSPSRTTTMTYGFVGDTMVVTSTDPVGTITSASDLLGRTVTYTDVWGTVTTPAYESKTGRVTSVTTVTAGAGGVAGKQSFEYDVDGKVTVVKHNDVAIATPSYATATQLLESVAYANGSSLGGITRNGAGAGTGFSWSFPDATVVSDSVVRSQSGRIIQNTLLDSWVADPRTETSTYTFDAAGRLTEAVIPRHVLSYGFGDTTACGAGASDLAGHNGNRTSFSDVKDAGTPITTDYCYDVSDRLVSTAVAGAPAGANTLLSTNLSAASLTYDAHGNTTRLADQQLFYDGADRHLKTVLDDGTVIEYVRDATGRIVQRSSTTSGEAPEVIRYTFTAGGMFGVLDGAGALIEETLSLPGGVSVSLPVGADAKWSYPNLHGDSIILTDHLGIRVGARAAFDPFGQPIDPVTGDIGTETADDAVTDTSPGDADYAFVGSHRKLYEHQGSIATIEMGARQYVAGLGRFLEVDPVEGGVTNAYDYPADPINRLDLSGQFEITLRGVLEVGAIIAGVAGAVACVASVVCGVVGAIAIGVAAGSAAYLARDGFSERFNVGNLALDAGLGAVGVGGSVVAARTAARIIVSRAVPVGSGLKRDAFHSVGTFVQNRITTQGAIRLSPRPGSLGLSVSVRATVNGNAGIQNWVVRSNRLVHSAFRKFV</sequence>
<dbReference type="Proteomes" id="UP001500943">
    <property type="component" value="Unassembled WGS sequence"/>
</dbReference>
<feature type="domain" description="PA14" evidence="3">
    <location>
        <begin position="751"/>
        <end position="901"/>
    </location>
</feature>
<dbReference type="InterPro" id="IPR037524">
    <property type="entry name" value="PA14/GLEYA"/>
</dbReference>
<feature type="compositionally biased region" description="Basic and acidic residues" evidence="1">
    <location>
        <begin position="79"/>
        <end position="101"/>
    </location>
</feature>
<keyword evidence="5" id="KW-1185">Reference proteome</keyword>
<dbReference type="InterPro" id="IPR006530">
    <property type="entry name" value="YD"/>
</dbReference>
<dbReference type="InterPro" id="IPR011658">
    <property type="entry name" value="PA14_dom"/>
</dbReference>
<organism evidence="4 5">
    <name type="scientific">Rhodoglobus aureus</name>
    <dbReference type="NCBI Taxonomy" id="191497"/>
    <lineage>
        <taxon>Bacteria</taxon>
        <taxon>Bacillati</taxon>
        <taxon>Actinomycetota</taxon>
        <taxon>Actinomycetes</taxon>
        <taxon>Micrococcales</taxon>
        <taxon>Microbacteriaceae</taxon>
        <taxon>Rhodoglobus</taxon>
    </lineage>
</organism>
<feature type="region of interest" description="Disordered" evidence="1">
    <location>
        <begin position="57"/>
        <end position="103"/>
    </location>
</feature>
<feature type="region of interest" description="Disordered" evidence="1">
    <location>
        <begin position="578"/>
        <end position="605"/>
    </location>
</feature>
<dbReference type="SUPFAM" id="SSF56988">
    <property type="entry name" value="Anthrax protective antigen"/>
    <property type="match status" value="2"/>
</dbReference>
<feature type="transmembrane region" description="Helical" evidence="2">
    <location>
        <begin position="2137"/>
        <end position="2170"/>
    </location>
</feature>
<name>A0ABN1VQU2_9MICO</name>
<evidence type="ECO:0000259" key="3">
    <source>
        <dbReference type="PROSITE" id="PS51820"/>
    </source>
</evidence>
<feature type="domain" description="PA14" evidence="3">
    <location>
        <begin position="1297"/>
        <end position="1443"/>
    </location>
</feature>
<feature type="compositionally biased region" description="Low complexity" evidence="1">
    <location>
        <begin position="578"/>
        <end position="590"/>
    </location>
</feature>
<keyword evidence="2" id="KW-0472">Membrane</keyword>
<evidence type="ECO:0000256" key="1">
    <source>
        <dbReference type="SAM" id="MobiDB-lite"/>
    </source>
</evidence>
<reference evidence="4 5" key="1">
    <citation type="journal article" date="2019" name="Int. J. Syst. Evol. Microbiol.">
        <title>The Global Catalogue of Microorganisms (GCM) 10K type strain sequencing project: providing services to taxonomists for standard genome sequencing and annotation.</title>
        <authorList>
            <consortium name="The Broad Institute Genomics Platform"/>
            <consortium name="The Broad Institute Genome Sequencing Center for Infectious Disease"/>
            <person name="Wu L."/>
            <person name="Ma J."/>
        </authorList>
    </citation>
    <scope>NUCLEOTIDE SEQUENCE [LARGE SCALE GENOMIC DNA]</scope>
    <source>
        <strain evidence="4 5">JCM 12762</strain>
    </source>
</reference>
<dbReference type="EMBL" id="BAAAKW010000027">
    <property type="protein sequence ID" value="GAA1216346.1"/>
    <property type="molecule type" value="Genomic_DNA"/>
</dbReference>
<keyword evidence="2" id="KW-0812">Transmembrane</keyword>
<accession>A0ABN1VQU2</accession>
<dbReference type="Gene3D" id="3.90.182.10">
    <property type="entry name" value="Toxin - Anthrax Protective Antigen,domain 1"/>
    <property type="match status" value="1"/>
</dbReference>
<dbReference type="Pfam" id="PF07691">
    <property type="entry name" value="PA14"/>
    <property type="match status" value="2"/>
</dbReference>
<gene>
    <name evidence="4" type="ORF">GCM10009655_14550</name>
</gene>
<dbReference type="PROSITE" id="PS51820">
    <property type="entry name" value="PA14"/>
    <property type="match status" value="2"/>
</dbReference>
<evidence type="ECO:0000313" key="5">
    <source>
        <dbReference type="Proteomes" id="UP001500943"/>
    </source>
</evidence>
<dbReference type="SMART" id="SM00758">
    <property type="entry name" value="PA14"/>
    <property type="match status" value="2"/>
</dbReference>
<keyword evidence="2" id="KW-1133">Transmembrane helix</keyword>